<evidence type="ECO:0000313" key="2">
    <source>
        <dbReference type="Proteomes" id="UP000294947"/>
    </source>
</evidence>
<reference evidence="1 2" key="1">
    <citation type="submission" date="2019-03" db="EMBL/GenBank/DDBJ databases">
        <title>Draft genome sequences of novel Actinobacteria.</title>
        <authorList>
            <person name="Sahin N."/>
            <person name="Ay H."/>
            <person name="Saygin H."/>
        </authorList>
    </citation>
    <scope>NUCLEOTIDE SEQUENCE [LARGE SCALE GENOMIC DNA]</scope>
    <source>
        <strain evidence="1 2">7K502</strain>
    </source>
</reference>
<accession>A0A4R4YFX3</accession>
<gene>
    <name evidence="1" type="ORF">E1288_28260</name>
</gene>
<dbReference type="Proteomes" id="UP000294947">
    <property type="component" value="Unassembled WGS sequence"/>
</dbReference>
<keyword evidence="2" id="KW-1185">Reference proteome</keyword>
<protein>
    <submittedName>
        <fullName evidence="1">Uncharacterized protein</fullName>
    </submittedName>
</protein>
<dbReference type="AlphaFoldDB" id="A0A4R4YFX3"/>
<dbReference type="EMBL" id="SMKW01000044">
    <property type="protein sequence ID" value="TDD42789.1"/>
    <property type="molecule type" value="Genomic_DNA"/>
</dbReference>
<evidence type="ECO:0000313" key="1">
    <source>
        <dbReference type="EMBL" id="TDD42789.1"/>
    </source>
</evidence>
<name>A0A4R4YFX3_9PSEU</name>
<proteinExistence type="predicted"/>
<organism evidence="1 2">
    <name type="scientific">Saccharopolyspora elongata</name>
    <dbReference type="NCBI Taxonomy" id="2530387"/>
    <lineage>
        <taxon>Bacteria</taxon>
        <taxon>Bacillati</taxon>
        <taxon>Actinomycetota</taxon>
        <taxon>Actinomycetes</taxon>
        <taxon>Pseudonocardiales</taxon>
        <taxon>Pseudonocardiaceae</taxon>
        <taxon>Saccharopolyspora</taxon>
    </lineage>
</organism>
<sequence>MPDNVLDQLPGAPFHNYRRRSVPLLMAGFYQGMPGLAVHIRFSKKNSSPGSSHYSSSAGMYMNGASKTSKQVVTCGTVVLEMPSPVPELVVEEKRDKLGDIASLFDFNRSKNVVQGKGIDVGPASLNIYHVSGASPEYARAVVTPDRTRWLYNEGRGPAPNTTLGKVHFRLSGRKIIVWCGRNFEDPVVLDNLLGIAQEIQRWIPPAAYQDPAAAEADRQSIPLPQLQLPFV</sequence>
<comment type="caution">
    <text evidence="1">The sequence shown here is derived from an EMBL/GenBank/DDBJ whole genome shotgun (WGS) entry which is preliminary data.</text>
</comment>
<dbReference type="RefSeq" id="WP_132490258.1">
    <property type="nucleotide sequence ID" value="NZ_SMKW01000044.1"/>
</dbReference>
<dbReference type="OrthoDB" id="3693869at2"/>